<keyword evidence="1" id="KW-1133">Transmembrane helix</keyword>
<accession>I3SXL7</accession>
<sequence length="35" mass="3888">MASSITKVEPNPFGTFLGVSMIWTIVGLLLFLMSW</sequence>
<dbReference type="EMBL" id="BT145215">
    <property type="protein sequence ID" value="AFK45009.1"/>
    <property type="molecule type" value="mRNA"/>
</dbReference>
<evidence type="ECO:0000256" key="1">
    <source>
        <dbReference type="SAM" id="Phobius"/>
    </source>
</evidence>
<organism evidence="2">
    <name type="scientific">Lotus japonicus</name>
    <name type="common">Lotus corniculatus var. japonicus</name>
    <dbReference type="NCBI Taxonomy" id="34305"/>
    <lineage>
        <taxon>Eukaryota</taxon>
        <taxon>Viridiplantae</taxon>
        <taxon>Streptophyta</taxon>
        <taxon>Embryophyta</taxon>
        <taxon>Tracheophyta</taxon>
        <taxon>Spermatophyta</taxon>
        <taxon>Magnoliopsida</taxon>
        <taxon>eudicotyledons</taxon>
        <taxon>Gunneridae</taxon>
        <taxon>Pentapetalae</taxon>
        <taxon>rosids</taxon>
        <taxon>fabids</taxon>
        <taxon>Fabales</taxon>
        <taxon>Fabaceae</taxon>
        <taxon>Papilionoideae</taxon>
        <taxon>50 kb inversion clade</taxon>
        <taxon>NPAAA clade</taxon>
        <taxon>Hologalegina</taxon>
        <taxon>robinioid clade</taxon>
        <taxon>Loteae</taxon>
        <taxon>Lotus</taxon>
    </lineage>
</organism>
<reference evidence="2" key="1">
    <citation type="submission" date="2012-05" db="EMBL/GenBank/DDBJ databases">
        <authorList>
            <person name="Krishnakumar V."/>
            <person name="Cheung F."/>
            <person name="Xiao Y."/>
            <person name="Chan A."/>
            <person name="Moskal W.A."/>
            <person name="Town C.D."/>
        </authorList>
    </citation>
    <scope>NUCLEOTIDE SEQUENCE</scope>
</reference>
<proteinExistence type="evidence at transcript level"/>
<feature type="transmembrane region" description="Helical" evidence="1">
    <location>
        <begin position="12"/>
        <end position="32"/>
    </location>
</feature>
<evidence type="ECO:0000313" key="2">
    <source>
        <dbReference type="EMBL" id="AFK45009.1"/>
    </source>
</evidence>
<keyword evidence="1" id="KW-0812">Transmembrane</keyword>
<protein>
    <submittedName>
        <fullName evidence="2">Uncharacterized protein</fullName>
    </submittedName>
</protein>
<dbReference type="AlphaFoldDB" id="I3SXL7"/>
<keyword evidence="1" id="KW-0472">Membrane</keyword>
<name>I3SXL7_LOTJA</name>